<protein>
    <submittedName>
        <fullName evidence="2">Uncharacterized protein</fullName>
    </submittedName>
</protein>
<organism evidence="2 3">
    <name type="scientific">Saprolegnia diclina (strain VS20)</name>
    <dbReference type="NCBI Taxonomy" id="1156394"/>
    <lineage>
        <taxon>Eukaryota</taxon>
        <taxon>Sar</taxon>
        <taxon>Stramenopiles</taxon>
        <taxon>Oomycota</taxon>
        <taxon>Saprolegniomycetes</taxon>
        <taxon>Saprolegniales</taxon>
        <taxon>Saprolegniaceae</taxon>
        <taxon>Saprolegnia</taxon>
    </lineage>
</organism>
<feature type="region of interest" description="Disordered" evidence="1">
    <location>
        <begin position="162"/>
        <end position="186"/>
    </location>
</feature>
<evidence type="ECO:0000313" key="2">
    <source>
        <dbReference type="EMBL" id="EQC38133.1"/>
    </source>
</evidence>
<dbReference type="STRING" id="1156394.T0RZY3"/>
<dbReference type="VEuPathDB" id="FungiDB:SDRG_04563"/>
<reference evidence="2 3" key="1">
    <citation type="submission" date="2012-04" db="EMBL/GenBank/DDBJ databases">
        <title>The Genome Sequence of Saprolegnia declina VS20.</title>
        <authorList>
            <consortium name="The Broad Institute Genome Sequencing Platform"/>
            <person name="Russ C."/>
            <person name="Nusbaum C."/>
            <person name="Tyler B."/>
            <person name="van West P."/>
            <person name="Dieguez-Uribeondo J."/>
            <person name="de Bruijn I."/>
            <person name="Tripathy S."/>
            <person name="Jiang R."/>
            <person name="Young S.K."/>
            <person name="Zeng Q."/>
            <person name="Gargeya S."/>
            <person name="Fitzgerald M."/>
            <person name="Haas B."/>
            <person name="Abouelleil A."/>
            <person name="Alvarado L."/>
            <person name="Arachchi H.M."/>
            <person name="Berlin A."/>
            <person name="Chapman S.B."/>
            <person name="Goldberg J."/>
            <person name="Griggs A."/>
            <person name="Gujja S."/>
            <person name="Hansen M."/>
            <person name="Howarth C."/>
            <person name="Imamovic A."/>
            <person name="Larimer J."/>
            <person name="McCowen C."/>
            <person name="Montmayeur A."/>
            <person name="Murphy C."/>
            <person name="Neiman D."/>
            <person name="Pearson M."/>
            <person name="Priest M."/>
            <person name="Roberts A."/>
            <person name="Saif S."/>
            <person name="Shea T."/>
            <person name="Sisk P."/>
            <person name="Sykes S."/>
            <person name="Wortman J."/>
            <person name="Nusbaum C."/>
            <person name="Birren B."/>
        </authorList>
    </citation>
    <scope>NUCLEOTIDE SEQUENCE [LARGE SCALE GENOMIC DNA]</scope>
    <source>
        <strain evidence="2 3">VS20</strain>
    </source>
</reference>
<evidence type="ECO:0000256" key="1">
    <source>
        <dbReference type="SAM" id="MobiDB-lite"/>
    </source>
</evidence>
<dbReference type="OrthoDB" id="69459at2759"/>
<dbReference type="OMA" id="PSPKRYC"/>
<sequence length="198" mass="21806">MTLCMFNGCPNEALPGPGTKCDFHKNRKMCVVKGCSNQVYARNLCVRHGGRKACRVQGCTNTVRGGDLCLHHGGPSPKRYCTVQGCLRQAHARQKCVRHGGGNVCKVPGCFQYGRVLGLCHRHNKSQQRDMEELYTSDDMIDHSILSLLVQEIPWTRMDWSAPVTPASSSSSSSPSSSEHGTSPSSWLAHELEPMHII</sequence>
<dbReference type="RefSeq" id="XP_008608460.1">
    <property type="nucleotide sequence ID" value="XM_008610238.1"/>
</dbReference>
<dbReference type="PANTHER" id="PTHR31827">
    <property type="entry name" value="EMB|CAB89363.1"/>
    <property type="match status" value="1"/>
</dbReference>
<gene>
    <name evidence="2" type="ORF">SDRG_04563</name>
</gene>
<evidence type="ECO:0000313" key="3">
    <source>
        <dbReference type="Proteomes" id="UP000030762"/>
    </source>
</evidence>
<dbReference type="GeneID" id="19945290"/>
<keyword evidence="3" id="KW-1185">Reference proteome</keyword>
<dbReference type="eggNOG" id="ENOG502QTGB">
    <property type="taxonomic scope" value="Eukaryota"/>
</dbReference>
<name>T0RZY3_SAPDV</name>
<proteinExistence type="predicted"/>
<dbReference type="PANTHER" id="PTHR31827:SF1">
    <property type="entry name" value="EMB|CAB89363.1"/>
    <property type="match status" value="1"/>
</dbReference>
<accession>T0RZY3</accession>
<dbReference type="EMBL" id="JH767142">
    <property type="protein sequence ID" value="EQC38133.1"/>
    <property type="molecule type" value="Genomic_DNA"/>
</dbReference>
<dbReference type="AlphaFoldDB" id="T0RZY3"/>
<dbReference type="Proteomes" id="UP000030762">
    <property type="component" value="Unassembled WGS sequence"/>
</dbReference>
<dbReference type="InParanoid" id="T0RZY3"/>